<gene>
    <name evidence="1" type="ORF">V6R86_02735</name>
</gene>
<reference evidence="1 2" key="1">
    <citation type="submission" date="2024-02" db="EMBL/GenBank/DDBJ databases">
        <title>Full genome sequence of Sphingomonas kaistensis.</title>
        <authorList>
            <person name="Poletto B.L."/>
            <person name="Silva G."/>
            <person name="Galante D."/>
            <person name="Campos K.R."/>
            <person name="Santos M.B.N."/>
            <person name="Sacchi C.T."/>
        </authorList>
    </citation>
    <scope>NUCLEOTIDE SEQUENCE [LARGE SCALE GENOMIC DNA]</scope>
    <source>
        <strain evidence="1 2">MA4R</strain>
    </source>
</reference>
<protein>
    <submittedName>
        <fullName evidence="1">Ribonuclease</fullName>
    </submittedName>
</protein>
<proteinExistence type="predicted"/>
<dbReference type="Proteomes" id="UP001382935">
    <property type="component" value="Chromosome"/>
</dbReference>
<accession>A0ABZ2FXT4</accession>
<sequence>MPEWQVERGIGEERWVRIAGGDITDARIHLDGAPRAGEQREVRIKAVRPQAVATDGTGEFLLPGGAGGHPEGARALIEVTREPIPGAEPWKRPLARVIEAGAVSTALAGDSIPFPAPDDPLEAVGWSDLLEEARSGLIAFAGGTLRVSVTPAMTLIDVDGIGRPEDLARNAAKAAAAAIRRHSIGGSIGIDFPTVAGREVRQQIAELIDARLEKPFERTAVNGFGFLQIVRPRRGPSLFELAADRPAFEARALLRRAARQVGSIRLACHPAVAAALRPEWLDQLGRQIGGSVALREDTGLAMSGGHAEPA</sequence>
<organism evidence="1 2">
    <name type="scientific">Sphingomonas kaistensis</name>
    <dbReference type="NCBI Taxonomy" id="298708"/>
    <lineage>
        <taxon>Bacteria</taxon>
        <taxon>Pseudomonadati</taxon>
        <taxon>Pseudomonadota</taxon>
        <taxon>Alphaproteobacteria</taxon>
        <taxon>Sphingomonadales</taxon>
        <taxon>Sphingomonadaceae</taxon>
        <taxon>Sphingomonas</taxon>
    </lineage>
</organism>
<evidence type="ECO:0000313" key="1">
    <source>
        <dbReference type="EMBL" id="WWM69636.1"/>
    </source>
</evidence>
<dbReference type="RefSeq" id="WP_338501872.1">
    <property type="nucleotide sequence ID" value="NZ_CP145607.1"/>
</dbReference>
<dbReference type="EMBL" id="CP145607">
    <property type="protein sequence ID" value="WWM69636.1"/>
    <property type="molecule type" value="Genomic_DNA"/>
</dbReference>
<name>A0ABZ2FXT4_9SPHN</name>
<keyword evidence="2" id="KW-1185">Reference proteome</keyword>
<evidence type="ECO:0000313" key="2">
    <source>
        <dbReference type="Proteomes" id="UP001382935"/>
    </source>
</evidence>